<evidence type="ECO:0000313" key="3">
    <source>
        <dbReference type="EMBL" id="PSR20726.1"/>
    </source>
</evidence>
<keyword evidence="1" id="KW-1133">Transmembrane helix</keyword>
<feature type="transmembrane region" description="Helical" evidence="1">
    <location>
        <begin position="294"/>
        <end position="327"/>
    </location>
</feature>
<name>A0A2T2WER4_9FIRM</name>
<dbReference type="GO" id="GO:0080120">
    <property type="term" value="P:CAAX-box protein maturation"/>
    <property type="evidence" value="ECO:0007669"/>
    <property type="project" value="UniProtKB-ARBA"/>
</dbReference>
<comment type="caution">
    <text evidence="3">The sequence shown here is derived from an EMBL/GenBank/DDBJ whole genome shotgun (WGS) entry which is preliminary data.</text>
</comment>
<dbReference type="InterPro" id="IPR052710">
    <property type="entry name" value="CAAX_protease"/>
</dbReference>
<feature type="transmembrane region" description="Helical" evidence="1">
    <location>
        <begin position="257"/>
        <end position="274"/>
    </location>
</feature>
<dbReference type="AlphaFoldDB" id="A0A2T2WER4"/>
<feature type="transmembrane region" description="Helical" evidence="1">
    <location>
        <begin position="33"/>
        <end position="55"/>
    </location>
</feature>
<dbReference type="Proteomes" id="UP000241848">
    <property type="component" value="Unassembled WGS sequence"/>
</dbReference>
<evidence type="ECO:0000256" key="1">
    <source>
        <dbReference type="SAM" id="Phobius"/>
    </source>
</evidence>
<dbReference type="GO" id="GO:0004175">
    <property type="term" value="F:endopeptidase activity"/>
    <property type="evidence" value="ECO:0007669"/>
    <property type="project" value="UniProtKB-ARBA"/>
</dbReference>
<feature type="transmembrane region" description="Helical" evidence="1">
    <location>
        <begin position="101"/>
        <end position="123"/>
    </location>
</feature>
<evidence type="ECO:0000313" key="4">
    <source>
        <dbReference type="Proteomes" id="UP000241848"/>
    </source>
</evidence>
<accession>A0A2T2WER4</accession>
<feature type="transmembrane region" description="Helical" evidence="1">
    <location>
        <begin position="167"/>
        <end position="187"/>
    </location>
</feature>
<dbReference type="PANTHER" id="PTHR36435">
    <property type="entry name" value="SLR1288 PROTEIN"/>
    <property type="match status" value="1"/>
</dbReference>
<feature type="transmembrane region" description="Helical" evidence="1">
    <location>
        <begin position="207"/>
        <end position="231"/>
    </location>
</feature>
<dbReference type="EMBL" id="PXYV01000052">
    <property type="protein sequence ID" value="PSR20726.1"/>
    <property type="molecule type" value="Genomic_DNA"/>
</dbReference>
<evidence type="ECO:0000259" key="2">
    <source>
        <dbReference type="Pfam" id="PF02517"/>
    </source>
</evidence>
<keyword evidence="1" id="KW-0472">Membrane</keyword>
<organism evidence="3 4">
    <name type="scientific">Sulfobacillus acidophilus</name>
    <dbReference type="NCBI Taxonomy" id="53633"/>
    <lineage>
        <taxon>Bacteria</taxon>
        <taxon>Bacillati</taxon>
        <taxon>Bacillota</taxon>
        <taxon>Clostridia</taxon>
        <taxon>Eubacteriales</taxon>
        <taxon>Clostridiales Family XVII. Incertae Sedis</taxon>
        <taxon>Sulfobacillus</taxon>
    </lineage>
</organism>
<feature type="domain" description="CAAX prenyl protease 2/Lysostaphin resistance protein A-like" evidence="2">
    <location>
        <begin position="260"/>
        <end position="347"/>
    </location>
</feature>
<feature type="transmembrane region" description="Helical" evidence="1">
    <location>
        <begin position="61"/>
        <end position="80"/>
    </location>
</feature>
<keyword evidence="1" id="KW-0812">Transmembrane</keyword>
<reference evidence="3 4" key="1">
    <citation type="journal article" date="2014" name="BMC Genomics">
        <title>Comparison of environmental and isolate Sulfobacillus genomes reveals diverse carbon, sulfur, nitrogen, and hydrogen metabolisms.</title>
        <authorList>
            <person name="Justice N.B."/>
            <person name="Norman A."/>
            <person name="Brown C.T."/>
            <person name="Singh A."/>
            <person name="Thomas B.C."/>
            <person name="Banfield J.F."/>
        </authorList>
    </citation>
    <scope>NUCLEOTIDE SEQUENCE [LARGE SCALE GENOMIC DNA]</scope>
    <source>
        <strain evidence="3">AMDSBA3</strain>
    </source>
</reference>
<dbReference type="InterPro" id="IPR003675">
    <property type="entry name" value="Rce1/LyrA-like_dom"/>
</dbReference>
<feature type="transmembrane region" description="Helical" evidence="1">
    <location>
        <begin position="135"/>
        <end position="155"/>
    </location>
</feature>
<sequence length="361" mass="39152">MPRCRCRGIRVSLFFKNNCTIILPRRDAIVRNWIAVPVGALALGVYVELAVQIAHVNPSSVAMLCAFGALSALFVVSYWWRRWWAAACFTLVADGLVLARVPLPSFAIFVSVGFAALVSWWSAQKNSWPLSVTQVFLAVAVLVAVSLSLSGLLSLRTLPLRTTSPYVLAILYLGTPPWEWAIVLSVLRQSQHLRPFLHDNYHWTVRSWSHVIAGLAAGLGLVLMTALLVVVESHGLHLHVRANNPFVFAPALTRHHLLAPALVALGVVVLAPLAEEALFRGVLFGTLVRRWGYVPGSLAAATIFGLAHLDWSLFVPLAVAGLVLNVLYRQTGSLIPSTIAHATLNLVSVGSALGLLGVIRL</sequence>
<feature type="transmembrane region" description="Helical" evidence="1">
    <location>
        <begin position="339"/>
        <end position="359"/>
    </location>
</feature>
<gene>
    <name evidence="3" type="ORF">C7B45_13640</name>
</gene>
<dbReference type="PANTHER" id="PTHR36435:SF1">
    <property type="entry name" value="CAAX AMINO TERMINAL PROTEASE FAMILY PROTEIN"/>
    <property type="match status" value="1"/>
</dbReference>
<protein>
    <recommendedName>
        <fullName evidence="2">CAAX prenyl protease 2/Lysostaphin resistance protein A-like domain-containing protein</fullName>
    </recommendedName>
</protein>
<dbReference type="Pfam" id="PF02517">
    <property type="entry name" value="Rce1-like"/>
    <property type="match status" value="1"/>
</dbReference>
<proteinExistence type="predicted"/>